<name>A0A0D8XK55_DICVI</name>
<evidence type="ECO:0000313" key="3">
    <source>
        <dbReference type="Proteomes" id="UP000053766"/>
    </source>
</evidence>
<evidence type="ECO:0000313" key="2">
    <source>
        <dbReference type="EMBL" id="KJH44224.1"/>
    </source>
</evidence>
<dbReference type="InterPro" id="IPR029058">
    <property type="entry name" value="AB_hydrolase_fold"/>
</dbReference>
<dbReference type="PANTHER" id="PTHR44590">
    <property type="entry name" value="CARBOXYLIC ESTER HYDROLASE-RELATED"/>
    <property type="match status" value="1"/>
</dbReference>
<protein>
    <recommendedName>
        <fullName evidence="1">Carboxylesterase type B domain-containing protein</fullName>
    </recommendedName>
</protein>
<dbReference type="PROSITE" id="PS00941">
    <property type="entry name" value="CARBOXYLESTERASE_B_2"/>
    <property type="match status" value="1"/>
</dbReference>
<dbReference type="Proteomes" id="UP000053766">
    <property type="component" value="Unassembled WGS sequence"/>
</dbReference>
<dbReference type="SUPFAM" id="SSF53474">
    <property type="entry name" value="alpha/beta-Hydrolases"/>
    <property type="match status" value="1"/>
</dbReference>
<dbReference type="AlphaFoldDB" id="A0A0D8XK55"/>
<gene>
    <name evidence="2" type="ORF">DICVIV_09735</name>
</gene>
<dbReference type="Pfam" id="PF00135">
    <property type="entry name" value="COesterase"/>
    <property type="match status" value="1"/>
</dbReference>
<reference evidence="2 3" key="1">
    <citation type="submission" date="2013-11" db="EMBL/GenBank/DDBJ databases">
        <title>Draft genome of the bovine lungworm Dictyocaulus viviparus.</title>
        <authorList>
            <person name="Mitreva M."/>
        </authorList>
    </citation>
    <scope>NUCLEOTIDE SEQUENCE [LARGE SCALE GENOMIC DNA]</scope>
    <source>
        <strain evidence="2 3">HannoverDv2000</strain>
    </source>
</reference>
<feature type="domain" description="Carboxylesterase type B" evidence="1">
    <location>
        <begin position="20"/>
        <end position="116"/>
    </location>
</feature>
<dbReference type="Gene3D" id="3.40.50.1820">
    <property type="entry name" value="alpha/beta hydrolase"/>
    <property type="match status" value="1"/>
</dbReference>
<dbReference type="InterPro" id="IPR019819">
    <property type="entry name" value="Carboxylesterase_B_CS"/>
</dbReference>
<evidence type="ECO:0000259" key="1">
    <source>
        <dbReference type="Pfam" id="PF00135"/>
    </source>
</evidence>
<dbReference type="InterPro" id="IPR002018">
    <property type="entry name" value="CarbesteraseB"/>
</dbReference>
<dbReference type="OrthoDB" id="3200163at2759"/>
<keyword evidence="3" id="KW-1185">Reference proteome</keyword>
<organism evidence="2 3">
    <name type="scientific">Dictyocaulus viviparus</name>
    <name type="common">Bovine lungworm</name>
    <dbReference type="NCBI Taxonomy" id="29172"/>
    <lineage>
        <taxon>Eukaryota</taxon>
        <taxon>Metazoa</taxon>
        <taxon>Ecdysozoa</taxon>
        <taxon>Nematoda</taxon>
        <taxon>Chromadorea</taxon>
        <taxon>Rhabditida</taxon>
        <taxon>Rhabditina</taxon>
        <taxon>Rhabditomorpha</taxon>
        <taxon>Strongyloidea</taxon>
        <taxon>Metastrongylidae</taxon>
        <taxon>Dictyocaulus</taxon>
    </lineage>
</organism>
<accession>A0A0D8XK55</accession>
<dbReference type="PANTHER" id="PTHR44590:SF3">
    <property type="entry name" value="CARBOXYLESTERASE TYPE B DOMAIN-CONTAINING PROTEIN"/>
    <property type="match status" value="1"/>
</dbReference>
<dbReference type="EMBL" id="KN716489">
    <property type="protein sequence ID" value="KJH44224.1"/>
    <property type="molecule type" value="Genomic_DNA"/>
</dbReference>
<dbReference type="STRING" id="29172.A0A0D8XK55"/>
<sequence length="121" mass="13774">MGGSFSLPSWRTLKTIRPSRQVVTLNGIVEGFRLDIGNNKEVDLFLGIPFASPPINELRFTKPQPPSNWEGVRKCIHFGPRAPQADFFWERLTLGRKSEDCLYLNVFTPVWDPEEEVSIIG</sequence>
<reference evidence="3" key="2">
    <citation type="journal article" date="2016" name="Sci. Rep.">
        <title>Dictyocaulus viviparus genome, variome and transcriptome elucidate lungworm biology and support future intervention.</title>
        <authorList>
            <person name="McNulty S.N."/>
            <person name="Strube C."/>
            <person name="Rosa B.A."/>
            <person name="Martin J.C."/>
            <person name="Tyagi R."/>
            <person name="Choi Y.J."/>
            <person name="Wang Q."/>
            <person name="Hallsworth Pepin K."/>
            <person name="Zhang X."/>
            <person name="Ozersky P."/>
            <person name="Wilson R.K."/>
            <person name="Sternberg P.W."/>
            <person name="Gasser R.B."/>
            <person name="Mitreva M."/>
        </authorList>
    </citation>
    <scope>NUCLEOTIDE SEQUENCE [LARGE SCALE GENOMIC DNA]</scope>
    <source>
        <strain evidence="3">HannoverDv2000</strain>
    </source>
</reference>
<proteinExistence type="predicted"/>